<dbReference type="OrthoDB" id="2919105at2759"/>
<dbReference type="GO" id="GO:0017136">
    <property type="term" value="F:histone deacetylase activity, NAD-dependent"/>
    <property type="evidence" value="ECO:0007669"/>
    <property type="project" value="TreeGrafter"/>
</dbReference>
<dbReference type="eggNOG" id="KOG2684">
    <property type="taxonomic scope" value="Eukaryota"/>
</dbReference>
<feature type="region of interest" description="Disordered" evidence="5">
    <location>
        <begin position="1052"/>
        <end position="1073"/>
    </location>
</feature>
<feature type="compositionally biased region" description="Low complexity" evidence="5">
    <location>
        <begin position="514"/>
        <end position="524"/>
    </location>
</feature>
<feature type="compositionally biased region" description="Low complexity" evidence="5">
    <location>
        <begin position="347"/>
        <end position="366"/>
    </location>
</feature>
<feature type="domain" description="Deacetylase sirtuin-type" evidence="6">
    <location>
        <begin position="7"/>
        <end position="698"/>
    </location>
</feature>
<dbReference type="KEGG" id="cfj:CFIO01_12349"/>
<dbReference type="InterPro" id="IPR050134">
    <property type="entry name" value="NAD-dep_sirtuin_deacylases"/>
</dbReference>
<gene>
    <name evidence="7" type="ORF">CFIO01_12349</name>
</gene>
<feature type="compositionally biased region" description="Basic and acidic residues" evidence="5">
    <location>
        <begin position="716"/>
        <end position="736"/>
    </location>
</feature>
<feature type="region of interest" description="Disordered" evidence="5">
    <location>
        <begin position="710"/>
        <end position="779"/>
    </location>
</feature>
<dbReference type="EMBL" id="JARH01000473">
    <property type="protein sequence ID" value="EXF80191.1"/>
    <property type="molecule type" value="Genomic_DNA"/>
</dbReference>
<name>A0A010RIH5_9PEZI</name>
<keyword evidence="8" id="KW-1185">Reference proteome</keyword>
<evidence type="ECO:0000313" key="7">
    <source>
        <dbReference type="EMBL" id="EXF80191.1"/>
    </source>
</evidence>
<comment type="caution">
    <text evidence="7">The sequence shown here is derived from an EMBL/GenBank/DDBJ whole genome shotgun (WGS) entry which is preliminary data.</text>
</comment>
<feature type="region of interest" description="Disordered" evidence="5">
    <location>
        <begin position="835"/>
        <end position="908"/>
    </location>
</feature>
<organism evidence="7 8">
    <name type="scientific">Colletotrichum fioriniae PJ7</name>
    <dbReference type="NCBI Taxonomy" id="1445577"/>
    <lineage>
        <taxon>Eukaryota</taxon>
        <taxon>Fungi</taxon>
        <taxon>Dikarya</taxon>
        <taxon>Ascomycota</taxon>
        <taxon>Pezizomycotina</taxon>
        <taxon>Sordariomycetes</taxon>
        <taxon>Hypocreomycetidae</taxon>
        <taxon>Glomerellales</taxon>
        <taxon>Glomerellaceae</taxon>
        <taxon>Colletotrichum</taxon>
        <taxon>Colletotrichum acutatum species complex</taxon>
    </lineage>
</organism>
<sequence length="1086" mass="117605">MPTTQVTPTEDILLQGIADSLFKARKVVVITGAGISTNSGIPDFRSENGLYSLIQAQFDAANRVDVVEPRSFGSADASREEREPPTKRRKLSFEDSGICLSDDSQNSQTQGNHASVLQGPDSNTARSTGPITRARSRESTVDARSTSTDDAPISGGGPNPSRSSRESARAQSSPPDESPRKDLSTSRNPGFVEAHNNQTPSDRAARIYLRRRGRSASPCAQRANAYQASSAEMRKRSLLTSTIASVQGSGSIEAVSSTSIPTLPRATLSKDGDHLEERNTVHVTPKTSRFFFSSSPLSSPPSAFPQTPSFLRDASRFTRSTLRQQPMGFSSSPLSSPPPVLFDPFEEPSSSTSRQTSSAASSAASSETDETPPSSQPSKSTLPNIKGRDLFDASIWADPLRTSVFYTFATTLREKVKDVVPTESHHFIGHLRNRGKLVRCYTQNIDQIEEKVGLSTSLQDGPGHRGRFSRKSVGAVLATAATGGSAGESVSATPETSDTKDLEEPKAPDGGGVAESAEATSSAEPQIQQHADKKSNGVECVFLHGSLESLRCFLCGKICDWDEADRSHETLSGRQPECPYCAGATAARQERGKRALGVGKLRPDIVLYGEEHPNAHLISPIVTHDLGLSPDLLLILGTSLKVHGLKILVREFAKTIHSRGGKVVFVNFTKPPESSWGDIIDYWVQWDCDAWVANLKERVPLLWLPPGTKLPKKKKESSEKTKKRQSSTEEKPKTEVVKPSAKLSTKPSTDLAPGLRTGLPLDSQPVTTTKPEKPCKAPKLDKVVKTEPLTTLLEVDAPLKSVPQRPMAVRDDRTSAAWVTWKVMVELRRIVGSITPTTSTSPTALRVEKPKTRRSRKSAPAALSRPAPVLPDQTEKSLQLRPMMAQAEQETGQTDSARNEGAGAQVAMPDAAESSIFAAVKLNPRMRKRKTIDGEEIFVPGMPRPVVAKTLPRPIPQKIKAPQAKERPVIVSPKILSDIQRPSMDSLRLPPLQTTKAPAATPSKPQPLEPLSSPAGPLSAISSNTQNRVDSRIANPFFLSDPLLLRLIQAPDWTPPQSHGFKPNKLERKSNKDADAAMALQELKQG</sequence>
<feature type="compositionally biased region" description="Basic and acidic residues" evidence="5">
    <location>
        <begin position="77"/>
        <end position="86"/>
    </location>
</feature>
<dbReference type="PROSITE" id="PS50305">
    <property type="entry name" value="SIRTUIN"/>
    <property type="match status" value="1"/>
</dbReference>
<dbReference type="InterPro" id="IPR029035">
    <property type="entry name" value="DHS-like_NAD/FAD-binding_dom"/>
</dbReference>
<dbReference type="Pfam" id="PF02146">
    <property type="entry name" value="SIR2"/>
    <property type="match status" value="3"/>
</dbReference>
<dbReference type="PANTHER" id="PTHR11085">
    <property type="entry name" value="NAD-DEPENDENT PROTEIN DEACYLASE SIRTUIN-5, MITOCHONDRIAL-RELATED"/>
    <property type="match status" value="1"/>
</dbReference>
<accession>A0A010RIH5</accession>
<dbReference type="InterPro" id="IPR026590">
    <property type="entry name" value="Ssirtuin_cat_dom"/>
</dbReference>
<dbReference type="AlphaFoldDB" id="A0A010RIH5"/>
<dbReference type="HOGENOM" id="CLU_005935_0_0_1"/>
<feature type="region of interest" description="Disordered" evidence="5">
    <location>
        <begin position="325"/>
        <end position="385"/>
    </location>
</feature>
<feature type="compositionally biased region" description="Basic and acidic residues" evidence="5">
    <location>
        <begin position="497"/>
        <end position="507"/>
    </location>
</feature>
<dbReference type="Gene3D" id="3.40.50.1220">
    <property type="entry name" value="TPP-binding domain"/>
    <property type="match status" value="2"/>
</dbReference>
<evidence type="ECO:0000313" key="8">
    <source>
        <dbReference type="Proteomes" id="UP000020467"/>
    </source>
</evidence>
<dbReference type="InterPro" id="IPR003000">
    <property type="entry name" value="Sirtuin"/>
</dbReference>
<dbReference type="STRING" id="1445577.A0A010RIH5"/>
<dbReference type="SUPFAM" id="SSF52467">
    <property type="entry name" value="DHS-like NAD/FAD-binding domain"/>
    <property type="match status" value="2"/>
</dbReference>
<keyword evidence="2" id="KW-0808">Transferase</keyword>
<comment type="caution">
    <text evidence="4">Lacks conserved residue(s) required for the propagation of feature annotation.</text>
</comment>
<feature type="compositionally biased region" description="Basic and acidic residues" evidence="5">
    <location>
        <begin position="1064"/>
        <end position="1073"/>
    </location>
</feature>
<evidence type="ECO:0000256" key="4">
    <source>
        <dbReference type="PROSITE-ProRule" id="PRU00236"/>
    </source>
</evidence>
<evidence type="ECO:0000256" key="2">
    <source>
        <dbReference type="ARBA" id="ARBA00022679"/>
    </source>
</evidence>
<dbReference type="GO" id="GO:0070403">
    <property type="term" value="F:NAD+ binding"/>
    <property type="evidence" value="ECO:0007669"/>
    <property type="project" value="InterPro"/>
</dbReference>
<feature type="region of interest" description="Disordered" evidence="5">
    <location>
        <begin position="72"/>
        <end position="202"/>
    </location>
</feature>
<comment type="similarity">
    <text evidence="1">Belongs to the sirtuin family. Class I subfamily.</text>
</comment>
<dbReference type="Proteomes" id="UP000020467">
    <property type="component" value="Unassembled WGS sequence"/>
</dbReference>
<reference evidence="7 8" key="1">
    <citation type="submission" date="2014-02" db="EMBL/GenBank/DDBJ databases">
        <title>The genome sequence of Colletotrichum fioriniae PJ7.</title>
        <authorList>
            <person name="Baroncelli R."/>
            <person name="Thon M.R."/>
        </authorList>
    </citation>
    <scope>NUCLEOTIDE SEQUENCE [LARGE SCALE GENOMIC DNA]</scope>
    <source>
        <strain evidence="7 8">PJ7</strain>
    </source>
</reference>
<evidence type="ECO:0000256" key="5">
    <source>
        <dbReference type="SAM" id="MobiDB-lite"/>
    </source>
</evidence>
<evidence type="ECO:0000259" key="6">
    <source>
        <dbReference type="PROSITE" id="PS50305"/>
    </source>
</evidence>
<dbReference type="PANTHER" id="PTHR11085:SF8">
    <property type="entry name" value="NAD-DEPENDENT HISTONE DEACETYLASE HST3"/>
    <property type="match status" value="1"/>
</dbReference>
<dbReference type="GO" id="GO:0005634">
    <property type="term" value="C:nucleus"/>
    <property type="evidence" value="ECO:0007669"/>
    <property type="project" value="TreeGrafter"/>
</dbReference>
<evidence type="ECO:0000256" key="3">
    <source>
        <dbReference type="ARBA" id="ARBA00023027"/>
    </source>
</evidence>
<protein>
    <submittedName>
        <fullName evidence="7">Hst3 protein</fullName>
    </submittedName>
</protein>
<feature type="region of interest" description="Disordered" evidence="5">
    <location>
        <begin position="981"/>
        <end position="1022"/>
    </location>
</feature>
<feature type="compositionally biased region" description="Basic and acidic residues" evidence="5">
    <location>
        <begin position="770"/>
        <end position="779"/>
    </location>
</feature>
<evidence type="ECO:0000256" key="1">
    <source>
        <dbReference type="ARBA" id="ARBA00006924"/>
    </source>
</evidence>
<feature type="compositionally biased region" description="Low complexity" evidence="5">
    <location>
        <begin position="483"/>
        <end position="493"/>
    </location>
</feature>
<feature type="compositionally biased region" description="Polar residues" evidence="5">
    <location>
        <begin position="102"/>
        <end position="130"/>
    </location>
</feature>
<feature type="region of interest" description="Disordered" evidence="5">
    <location>
        <begin position="483"/>
        <end position="531"/>
    </location>
</feature>
<keyword evidence="3" id="KW-0520">NAD</keyword>
<feature type="compositionally biased region" description="Polar residues" evidence="5">
    <location>
        <begin position="372"/>
        <end position="383"/>
    </location>
</feature>
<proteinExistence type="inferred from homology"/>